<protein>
    <submittedName>
        <fullName evidence="1">Uncharacterized protein</fullName>
    </submittedName>
</protein>
<evidence type="ECO:0000313" key="1">
    <source>
        <dbReference type="EMBL" id="EFX01260.1"/>
    </source>
</evidence>
<reference evidence="1 2" key="1">
    <citation type="journal article" date="2011" name="Proc. Natl. Acad. Sci. U.S.A.">
        <title>Genome and transcriptome analyses of the mountain pine beetle-fungal symbiont Grosmannia clavigera, a lodgepole pine pathogen.</title>
        <authorList>
            <person name="DiGuistini S."/>
            <person name="Wang Y."/>
            <person name="Liao N.Y."/>
            <person name="Taylor G."/>
            <person name="Tanguay P."/>
            <person name="Feau N."/>
            <person name="Henrissat B."/>
            <person name="Chan S.K."/>
            <person name="Hesse-Orce U."/>
            <person name="Alamouti S.M."/>
            <person name="Tsui C.K.M."/>
            <person name="Docking R.T."/>
            <person name="Levasseur A."/>
            <person name="Haridas S."/>
            <person name="Robertson G."/>
            <person name="Birol I."/>
            <person name="Holt R.A."/>
            <person name="Marra M.A."/>
            <person name="Hamelin R.C."/>
            <person name="Hirst M."/>
            <person name="Jones S.J.M."/>
            <person name="Bohlmann J."/>
            <person name="Breuil C."/>
        </authorList>
    </citation>
    <scope>NUCLEOTIDE SEQUENCE [LARGE SCALE GENOMIC DNA]</scope>
    <source>
        <strain evidence="2">kw1407 / UAMH 11150</strain>
    </source>
</reference>
<dbReference type="Proteomes" id="UP000007796">
    <property type="component" value="Unassembled WGS sequence"/>
</dbReference>
<dbReference type="AlphaFoldDB" id="F0XMJ4"/>
<name>F0XMJ4_GROCL</name>
<evidence type="ECO:0000313" key="2">
    <source>
        <dbReference type="Proteomes" id="UP000007796"/>
    </source>
</evidence>
<organism evidence="2">
    <name type="scientific">Grosmannia clavigera (strain kw1407 / UAMH 11150)</name>
    <name type="common">Blue stain fungus</name>
    <name type="synonym">Graphiocladiella clavigera</name>
    <dbReference type="NCBI Taxonomy" id="655863"/>
    <lineage>
        <taxon>Eukaryota</taxon>
        <taxon>Fungi</taxon>
        <taxon>Dikarya</taxon>
        <taxon>Ascomycota</taxon>
        <taxon>Pezizomycotina</taxon>
        <taxon>Sordariomycetes</taxon>
        <taxon>Sordariomycetidae</taxon>
        <taxon>Ophiostomatales</taxon>
        <taxon>Ophiostomataceae</taxon>
        <taxon>Leptographium</taxon>
    </lineage>
</organism>
<dbReference type="EMBL" id="GL629794">
    <property type="protein sequence ID" value="EFX01260.1"/>
    <property type="molecule type" value="Genomic_DNA"/>
</dbReference>
<keyword evidence="2" id="KW-1185">Reference proteome</keyword>
<accession>F0XMJ4</accession>
<dbReference type="RefSeq" id="XP_014170742.1">
    <property type="nucleotide sequence ID" value="XM_014315267.1"/>
</dbReference>
<dbReference type="GeneID" id="25979610"/>
<dbReference type="HOGENOM" id="CLU_2085084_0_0_1"/>
<gene>
    <name evidence="1" type="ORF">CMQ_6202</name>
</gene>
<sequence>MRANYNGYIPLSKEMRIRSWLAGVPDDPELLAPVLEPFQEYDGFVSRSANMQKWPELSQWGVPGSPGRWNKEFGVFQATLPTPLEAAGQITDRVMSTNRARPKVPIRSPKRPIWRPL</sequence>
<proteinExistence type="predicted"/>
<dbReference type="InParanoid" id="F0XMJ4"/>